<dbReference type="Pfam" id="PF01636">
    <property type="entry name" value="APH"/>
    <property type="match status" value="1"/>
</dbReference>
<dbReference type="InterPro" id="IPR011009">
    <property type="entry name" value="Kinase-like_dom_sf"/>
</dbReference>
<evidence type="ECO:0000313" key="2">
    <source>
        <dbReference type="EMBL" id="WDH80927.1"/>
    </source>
</evidence>
<sequence>MKETIESGDRPLPKGMLDQGFIVRNRAVLHVGLEGRQVERLTGDDTVSYILKYLPDETVLTGESWAYAKVLTQLPVIYPRLIAQSDQEGEERPWLLFEDVGTISHEAEEEVLIQIAEWMAIWHAVPLDSYPELPHAGQKPRLEQVVSDLLAQQTSISALLEALGFNWSEVNTFYQLLDTFQLSPIEVYSHGDLHPGNYGRTSSGRIVVLDWEHNHRNTPMWDLYHLLDISHPLFPRAHAAHIRSKVLDTYLLYSRQLGKDYEEEVFKREYQLFSAFFSLWMLLLIDRDLQSPTPFWPHDNLVTQREETLLSIRELLYILLKGQA</sequence>
<organism evidence="2 4">
    <name type="scientific">Paenibacillus urinalis</name>
    <dbReference type="NCBI Taxonomy" id="521520"/>
    <lineage>
        <taxon>Bacteria</taxon>
        <taxon>Bacillati</taxon>
        <taxon>Bacillota</taxon>
        <taxon>Bacilli</taxon>
        <taxon>Bacillales</taxon>
        <taxon>Paenibacillaceae</taxon>
        <taxon>Paenibacillus</taxon>
    </lineage>
</organism>
<reference evidence="2 5" key="1">
    <citation type="submission" date="2023-02" db="EMBL/GenBank/DDBJ databases">
        <title>Pathogen: clinical or host-associated sample.</title>
        <authorList>
            <person name="Hergert J."/>
            <person name="Casey R."/>
            <person name="Wagner J."/>
            <person name="Young E.L."/>
            <person name="Oakeson K.F."/>
        </authorList>
    </citation>
    <scope>NUCLEOTIDE SEQUENCE</scope>
    <source>
        <strain evidence="3 5">2022CK-00829</strain>
        <strain evidence="2">2022CK-00830</strain>
    </source>
</reference>
<evidence type="ECO:0000313" key="4">
    <source>
        <dbReference type="Proteomes" id="UP001220962"/>
    </source>
</evidence>
<protein>
    <submittedName>
        <fullName evidence="2">Phosphotransferase</fullName>
    </submittedName>
</protein>
<evidence type="ECO:0000259" key="1">
    <source>
        <dbReference type="Pfam" id="PF01636"/>
    </source>
</evidence>
<dbReference type="Proteomes" id="UP001221519">
    <property type="component" value="Chromosome"/>
</dbReference>
<accession>A0AAX3MUJ6</accession>
<dbReference type="AlphaFoldDB" id="A0AAX3MUJ6"/>
<name>A0AAX3MUJ6_9BACL</name>
<keyword evidence="5" id="KW-1185">Reference proteome</keyword>
<proteinExistence type="predicted"/>
<dbReference type="EMBL" id="CP118108">
    <property type="protein sequence ID" value="WDI00628.1"/>
    <property type="molecule type" value="Genomic_DNA"/>
</dbReference>
<feature type="domain" description="Aminoglycoside phosphotransferase" evidence="1">
    <location>
        <begin position="31"/>
        <end position="243"/>
    </location>
</feature>
<dbReference type="EMBL" id="CP118101">
    <property type="protein sequence ID" value="WDH80927.1"/>
    <property type="molecule type" value="Genomic_DNA"/>
</dbReference>
<dbReference type="InterPro" id="IPR002575">
    <property type="entry name" value="Aminoglycoside_PTrfase"/>
</dbReference>
<dbReference type="RefSeq" id="WP_052511750.1">
    <property type="nucleotide sequence ID" value="NZ_CP118101.1"/>
</dbReference>
<gene>
    <name evidence="2" type="ORF">PUW23_15425</name>
    <name evidence="3" type="ORF">PUW25_15185</name>
</gene>
<evidence type="ECO:0000313" key="5">
    <source>
        <dbReference type="Proteomes" id="UP001221519"/>
    </source>
</evidence>
<dbReference type="Proteomes" id="UP001220962">
    <property type="component" value="Chromosome"/>
</dbReference>
<dbReference type="SUPFAM" id="SSF56112">
    <property type="entry name" value="Protein kinase-like (PK-like)"/>
    <property type="match status" value="1"/>
</dbReference>
<dbReference type="Gene3D" id="3.90.1200.10">
    <property type="match status" value="1"/>
</dbReference>
<evidence type="ECO:0000313" key="3">
    <source>
        <dbReference type="EMBL" id="WDI00628.1"/>
    </source>
</evidence>